<dbReference type="Gene3D" id="2.40.30.170">
    <property type="match status" value="1"/>
</dbReference>
<dbReference type="Gene3D" id="1.10.287.470">
    <property type="entry name" value="Helix hairpin bin"/>
    <property type="match status" value="1"/>
</dbReference>
<dbReference type="InterPro" id="IPR058647">
    <property type="entry name" value="BSH_CzcB-like"/>
</dbReference>
<evidence type="ECO:0000313" key="6">
    <source>
        <dbReference type="Proteomes" id="UP001156940"/>
    </source>
</evidence>
<comment type="caution">
    <text evidence="5">The sequence shown here is derived from an EMBL/GenBank/DDBJ whole genome shotgun (WGS) entry which is preliminary data.</text>
</comment>
<feature type="domain" description="CusB-like beta-barrel" evidence="2">
    <location>
        <begin position="211"/>
        <end position="284"/>
    </location>
</feature>
<evidence type="ECO:0000256" key="1">
    <source>
        <dbReference type="ARBA" id="ARBA00009477"/>
    </source>
</evidence>
<evidence type="ECO:0000313" key="5">
    <source>
        <dbReference type="EMBL" id="MDH5824875.1"/>
    </source>
</evidence>
<feature type="domain" description="CzcB-like barrel-sandwich hybrid" evidence="4">
    <location>
        <begin position="82"/>
        <end position="200"/>
    </location>
</feature>
<evidence type="ECO:0000259" key="3">
    <source>
        <dbReference type="Pfam" id="PF25967"/>
    </source>
</evidence>
<dbReference type="Pfam" id="PF25954">
    <property type="entry name" value="Beta-barrel_RND_2"/>
    <property type="match status" value="1"/>
</dbReference>
<dbReference type="NCBIfam" id="TIGR01730">
    <property type="entry name" value="RND_mfp"/>
    <property type="match status" value="1"/>
</dbReference>
<dbReference type="InterPro" id="IPR006143">
    <property type="entry name" value="RND_pump_MFP"/>
</dbReference>
<dbReference type="Gene3D" id="2.40.50.100">
    <property type="match status" value="1"/>
</dbReference>
<dbReference type="RefSeq" id="WP_280576233.1">
    <property type="nucleotide sequence ID" value="NZ_JARXRM010000046.1"/>
</dbReference>
<protein>
    <submittedName>
        <fullName evidence="5">Efflux RND transporter periplasmic adaptor subunit</fullName>
    </submittedName>
</protein>
<organism evidence="5 6">
    <name type="scientific">Luteimonas endophytica</name>
    <dbReference type="NCBI Taxonomy" id="3042023"/>
    <lineage>
        <taxon>Bacteria</taxon>
        <taxon>Pseudomonadati</taxon>
        <taxon>Pseudomonadota</taxon>
        <taxon>Gammaproteobacteria</taxon>
        <taxon>Lysobacterales</taxon>
        <taxon>Lysobacteraceae</taxon>
        <taxon>Luteimonas</taxon>
    </lineage>
</organism>
<gene>
    <name evidence="5" type="ORF">QFW77_18050</name>
</gene>
<dbReference type="EMBL" id="JARXRM010000046">
    <property type="protein sequence ID" value="MDH5824875.1"/>
    <property type="molecule type" value="Genomic_DNA"/>
</dbReference>
<evidence type="ECO:0000259" key="2">
    <source>
        <dbReference type="Pfam" id="PF25954"/>
    </source>
</evidence>
<dbReference type="InterPro" id="IPR058792">
    <property type="entry name" value="Beta-barrel_RND_2"/>
</dbReference>
<keyword evidence="6" id="KW-1185">Reference proteome</keyword>
<proteinExistence type="inferred from homology"/>
<comment type="similarity">
    <text evidence="1">Belongs to the membrane fusion protein (MFP) (TC 8.A.1) family.</text>
</comment>
<dbReference type="PANTHER" id="PTHR30469">
    <property type="entry name" value="MULTIDRUG RESISTANCE PROTEIN MDTA"/>
    <property type="match status" value="1"/>
</dbReference>
<dbReference type="Pfam" id="PF25967">
    <property type="entry name" value="RND-MFP_C"/>
    <property type="match status" value="1"/>
</dbReference>
<evidence type="ECO:0000259" key="4">
    <source>
        <dbReference type="Pfam" id="PF25973"/>
    </source>
</evidence>
<dbReference type="SUPFAM" id="SSF111369">
    <property type="entry name" value="HlyD-like secretion proteins"/>
    <property type="match status" value="1"/>
</dbReference>
<dbReference type="Proteomes" id="UP001156940">
    <property type="component" value="Unassembled WGS sequence"/>
</dbReference>
<dbReference type="Gene3D" id="2.40.420.20">
    <property type="match status" value="1"/>
</dbReference>
<accession>A0ABT6JDI3</accession>
<feature type="domain" description="Multidrug resistance protein MdtA-like C-terminal permuted SH3" evidence="3">
    <location>
        <begin position="340"/>
        <end position="372"/>
    </location>
</feature>
<sequence length="400" mass="42678">MPKSVTKRPPSARKRMFWMLLITLVVFGGVFAVKAVMDYGMNQFFDNMPQPPVAVSTFEARQERWSSGVEAVGTLVAVNGTDVTTEAGGVVQKIAFEAGQPVQAGELLVELNSANELATLQSLEASAKLAGVQAERWRALGADRLVSQAEVEERATQAATARAQADAQRALIAQKRVRAPFDGVLGIRKVNLGQYLAPGDPIVSLQSLDPIYLDFTLPEQHLPRVRVGTAIRAQVDAAQDRTFEGTVTAIEPRVDPSTRNFTVQATLDNPDGELRPGTFARVGFDLGAAEDVVVIPQTAVSFNPYGNAVYVVIDAPAAEEQGQDGGEAQEGAADGPQHIVKQRFITTGATRGDLIAVTDGLEAGEVVVTSGLLRLRNDAAVTINNKVQPSAEESPAPDNR</sequence>
<reference evidence="5 6" key="1">
    <citation type="submission" date="2023-04" db="EMBL/GenBank/DDBJ databases">
        <title>Luteimonas endophyticus RD2P54.</title>
        <authorList>
            <person name="Sun J.-Q."/>
        </authorList>
    </citation>
    <scope>NUCLEOTIDE SEQUENCE [LARGE SCALE GENOMIC DNA]</scope>
    <source>
        <strain evidence="5 6">RD2P54</strain>
    </source>
</reference>
<dbReference type="InterPro" id="IPR058627">
    <property type="entry name" value="MdtA-like_C"/>
</dbReference>
<dbReference type="Pfam" id="PF25973">
    <property type="entry name" value="BSH_CzcB"/>
    <property type="match status" value="1"/>
</dbReference>
<dbReference type="PANTHER" id="PTHR30469:SF11">
    <property type="entry name" value="BLL4320 PROTEIN"/>
    <property type="match status" value="1"/>
</dbReference>
<name>A0ABT6JDI3_9GAMM</name>